<dbReference type="Pfam" id="PF01585">
    <property type="entry name" value="G-patch"/>
    <property type="match status" value="1"/>
</dbReference>
<dbReference type="GO" id="GO:0006370">
    <property type="term" value="P:7-methylguanosine mRNA capping"/>
    <property type="evidence" value="ECO:0007669"/>
    <property type="project" value="UniProtKB-UniRule"/>
</dbReference>
<dbReference type="EMBL" id="JXXN02000595">
    <property type="protein sequence ID" value="THD26895.1"/>
    <property type="molecule type" value="Genomic_DNA"/>
</dbReference>
<feature type="compositionally biased region" description="Basic and acidic residues" evidence="9">
    <location>
        <begin position="443"/>
        <end position="453"/>
    </location>
</feature>
<evidence type="ECO:0000313" key="13">
    <source>
        <dbReference type="Proteomes" id="UP000230066"/>
    </source>
</evidence>
<comment type="caution">
    <text evidence="12">The sequence shown here is derived from an EMBL/GenBank/DDBJ whole genome shotgun (WGS) entry which is preliminary data.</text>
</comment>
<comment type="function">
    <text evidence="1">S-adenosyl-L-methionine-dependent methyltransferase that mediates mRNA cap1 2'-O-ribose methylation to the 5'-cap structure of mRNAs. Methylates the ribose of the first nucleotide of a m(7)GpppG-capped mRNA and small nuclear RNA (snRNA) to produce m(7)GpppRm (cap1). Displays a preference for cap0 transcripts. Cap1 modification is linked to higher levels of translation. May be involved in the interferon response pathway.</text>
</comment>
<feature type="region of interest" description="Disordered" evidence="9">
    <location>
        <begin position="433"/>
        <end position="453"/>
    </location>
</feature>
<dbReference type="InterPro" id="IPR025816">
    <property type="entry name" value="RrmJ-type_MeTrfase"/>
</dbReference>
<keyword evidence="8" id="KW-0506">mRNA capping</keyword>
<comment type="catalytic activity">
    <reaction evidence="7 8">
        <text>a 5'-end (N(7)-methyl 5'-triphosphoguanosine)-ribonucleoside in mRNA + S-adenosyl-L-methionine = a 5'-end (N(7)-methyl 5'-triphosphoguanosine)-(2'-O-methyl-ribonucleoside) in mRNA + S-adenosyl-L-homocysteine + H(+)</text>
        <dbReference type="Rhea" id="RHEA:67020"/>
        <dbReference type="Rhea" id="RHEA-COMP:17167"/>
        <dbReference type="Rhea" id="RHEA-COMP:17168"/>
        <dbReference type="ChEBI" id="CHEBI:15378"/>
        <dbReference type="ChEBI" id="CHEBI:57856"/>
        <dbReference type="ChEBI" id="CHEBI:59789"/>
        <dbReference type="ChEBI" id="CHEBI:156461"/>
        <dbReference type="ChEBI" id="CHEBI:167609"/>
        <dbReference type="EC" id="2.1.1.57"/>
    </reaction>
</comment>
<dbReference type="InterPro" id="IPR050851">
    <property type="entry name" value="mRNA_Cap_2O-Ribose_MeTrfase"/>
</dbReference>
<evidence type="ECO:0000256" key="8">
    <source>
        <dbReference type="RuleBase" id="RU368012"/>
    </source>
</evidence>
<evidence type="ECO:0000256" key="2">
    <source>
        <dbReference type="ARBA" id="ARBA00011923"/>
    </source>
</evidence>
<dbReference type="Gene3D" id="2.20.70.10">
    <property type="match status" value="1"/>
</dbReference>
<dbReference type="PANTHER" id="PTHR16121:SF0">
    <property type="entry name" value="CAP-SPECIFIC MRNA (NUCLEOSIDE-2'-O-)-METHYLTRANSFERASE 1"/>
    <property type="match status" value="1"/>
</dbReference>
<dbReference type="GO" id="GO:0004483">
    <property type="term" value="F:methyltransferase cap1 activity"/>
    <property type="evidence" value="ECO:0007669"/>
    <property type="project" value="UniProtKB-UniRule"/>
</dbReference>
<evidence type="ECO:0000256" key="9">
    <source>
        <dbReference type="SAM" id="MobiDB-lite"/>
    </source>
</evidence>
<reference evidence="12" key="1">
    <citation type="submission" date="2019-03" db="EMBL/GenBank/DDBJ databases">
        <title>Improved annotation for the trematode Fasciola hepatica.</title>
        <authorList>
            <person name="Choi Y.-J."/>
            <person name="Martin J."/>
            <person name="Mitreva M."/>
        </authorList>
    </citation>
    <scope>NUCLEOTIDE SEQUENCE [LARGE SCALE GENOMIC DNA]</scope>
</reference>
<dbReference type="PANTHER" id="PTHR16121">
    <property type="entry name" value="CAP-SPECIFIC MRNA (NUCLEOSIDE-2'-O-)-METHYLTRANSFERASE 1-RELATED"/>
    <property type="match status" value="1"/>
</dbReference>
<dbReference type="InterPro" id="IPR002877">
    <property type="entry name" value="RNA_MeTrfase_FtsJ_dom"/>
</dbReference>
<dbReference type="GO" id="GO:0016556">
    <property type="term" value="P:mRNA modification"/>
    <property type="evidence" value="ECO:0007669"/>
    <property type="project" value="UniProtKB-UniRule"/>
</dbReference>
<dbReference type="Pfam" id="PF01728">
    <property type="entry name" value="FtsJ"/>
    <property type="match status" value="1"/>
</dbReference>
<evidence type="ECO:0000256" key="4">
    <source>
        <dbReference type="ARBA" id="ARBA00022603"/>
    </source>
</evidence>
<evidence type="ECO:0000256" key="7">
    <source>
        <dbReference type="ARBA" id="ARBA00049042"/>
    </source>
</evidence>
<keyword evidence="6 8" id="KW-0949">S-adenosyl-L-methionine</keyword>
<evidence type="ECO:0000256" key="5">
    <source>
        <dbReference type="ARBA" id="ARBA00022664"/>
    </source>
</evidence>
<dbReference type="SMART" id="SM00443">
    <property type="entry name" value="G_patch"/>
    <property type="match status" value="1"/>
</dbReference>
<dbReference type="PROSITE" id="PS01159">
    <property type="entry name" value="WW_DOMAIN_1"/>
    <property type="match status" value="1"/>
</dbReference>
<name>A0A4E0RHW1_FASHE</name>
<evidence type="ECO:0000259" key="11">
    <source>
        <dbReference type="PROSITE" id="PS51613"/>
    </source>
</evidence>
<feature type="region of interest" description="Disordered" evidence="9">
    <location>
        <begin position="244"/>
        <end position="267"/>
    </location>
</feature>
<keyword evidence="5 8" id="KW-0507">mRNA processing</keyword>
<dbReference type="PROSITE" id="PS51613">
    <property type="entry name" value="SAM_MT_RRMJ"/>
    <property type="match status" value="1"/>
</dbReference>
<dbReference type="EC" id="2.1.1.57" evidence="2 8"/>
<evidence type="ECO:0000256" key="1">
    <source>
        <dbReference type="ARBA" id="ARBA00002664"/>
    </source>
</evidence>
<dbReference type="GO" id="GO:0005737">
    <property type="term" value="C:cytoplasm"/>
    <property type="evidence" value="ECO:0007669"/>
    <property type="project" value="TreeGrafter"/>
</dbReference>
<dbReference type="GO" id="GO:0005634">
    <property type="term" value="C:nucleus"/>
    <property type="evidence" value="ECO:0007669"/>
    <property type="project" value="UniProtKB-SubCell"/>
</dbReference>
<dbReference type="SUPFAM" id="SSF53335">
    <property type="entry name" value="S-adenosyl-L-methionine-dependent methyltransferases"/>
    <property type="match status" value="1"/>
</dbReference>
<accession>A0A4E0RHW1</accession>
<sequence length="905" mass="101777">MSKNTMGTNSLKRKIDDGVTEPAWNIMRNMGYEKGKGLGTHAQGIVEPVDVSKQKGRRGLGLVPKSKISAYASDQLYRSADSSLVWKQDTDTVSVDDDKIWCWKPHINGVSGRVEPHSSLKSICLSPDDPGSVGPPIREMDEQFKFCSQHLLRELLSYKDQLDNIPNILVTESHQRCNPYEQIKKGIFMNRAAMKLANIDTILDGLLTNSAAPEEIMYFADVCAGPGGFSEYLLWRRCNTKLQTSHSSDGDSDNPTDQFSSSKNPISETPHLTAKGFGLTLIGNCDFRLNDFLAGPSEAFFPHYGQTKDGDITQWANLASFASLIDRATTGQGVHVLVADGGFDVSGQQNLQEVLSKRIYLCQCLCALIVLRPGGHFLTKLFDVFTEFSVGLIYLIGQLFEEVAIIKPVTSRPANSERYLFCKSLISPLPGMAGCPPSPKTNAKSDDPDSLNPDRVEIPRKMRKLPGQGRIQHNTLSDGDREFGVLERQRAGVLGELIEYLLSVNERINSFQTVTHSFGTSRPKQDIIRLCDMDVLVQDEPFFKFITRMNKQFAIHQCIALSKLLAFAHDPRLVDSQQTEMKVGCLERWKIATVERRPVPWPLMACNRSPVIHELLGDKEKVKSLNMLPKEYMCQWRTDWCTSHHLSEIDRLVDSRIVLVCGTPSMSAGSIPSKPMLIYSRGRHDTDKYVTLDGEEWTQMKDVVPLCQPPLPPGTLIWGQATYEYVAKNGRRRYALHIIDVVAVYGFDCRNLPYRQRLNVAQRMCEVVNFPGMQASCLRVPPMLAFHELPNYVHQLPLLQCKDAPGDVPMHRLPDGMLFRPNNILLVKHLAEPWTEAVSRTSGQIYYFNPQKSTSTFSIPADQFLSFTQTHFLQVPWAENQATEINVSHLARTVEHFSRISQDND</sequence>
<feature type="domain" description="G-patch" evidence="10">
    <location>
        <begin position="19"/>
        <end position="65"/>
    </location>
</feature>
<dbReference type="InterPro" id="IPR029063">
    <property type="entry name" value="SAM-dependent_MTases_sf"/>
</dbReference>
<gene>
    <name evidence="12" type="ORF">D915_002372</name>
</gene>
<protein>
    <recommendedName>
        <fullName evidence="3 8">Cap-specific mRNA (nucleoside-2'-O-)-methyltransferase 1</fullName>
        <ecNumber evidence="2 8">2.1.1.57</ecNumber>
    </recommendedName>
    <alternativeName>
        <fullName evidence="8">Cap1 2'O-ribose methyltransferase 1</fullName>
    </alternativeName>
</protein>
<evidence type="ECO:0000313" key="12">
    <source>
        <dbReference type="EMBL" id="THD26895.1"/>
    </source>
</evidence>
<dbReference type="GO" id="GO:0032259">
    <property type="term" value="P:methylation"/>
    <property type="evidence" value="ECO:0007669"/>
    <property type="project" value="UniProtKB-KW"/>
</dbReference>
<dbReference type="Proteomes" id="UP000230066">
    <property type="component" value="Unassembled WGS sequence"/>
</dbReference>
<proteinExistence type="predicted"/>
<dbReference type="GO" id="GO:0003676">
    <property type="term" value="F:nucleic acid binding"/>
    <property type="evidence" value="ECO:0007669"/>
    <property type="project" value="UniProtKB-UniRule"/>
</dbReference>
<keyword evidence="4 8" id="KW-0489">Methyltransferase</keyword>
<evidence type="ECO:0000256" key="6">
    <source>
        <dbReference type="ARBA" id="ARBA00022691"/>
    </source>
</evidence>
<dbReference type="Gene3D" id="3.40.50.12760">
    <property type="match status" value="2"/>
</dbReference>
<evidence type="ECO:0000256" key="3">
    <source>
        <dbReference type="ARBA" id="ARBA00021136"/>
    </source>
</evidence>
<organism evidence="12 13">
    <name type="scientific">Fasciola hepatica</name>
    <name type="common">Liver fluke</name>
    <dbReference type="NCBI Taxonomy" id="6192"/>
    <lineage>
        <taxon>Eukaryota</taxon>
        <taxon>Metazoa</taxon>
        <taxon>Spiralia</taxon>
        <taxon>Lophotrochozoa</taxon>
        <taxon>Platyhelminthes</taxon>
        <taxon>Trematoda</taxon>
        <taxon>Digenea</taxon>
        <taxon>Plagiorchiida</taxon>
        <taxon>Echinostomata</taxon>
        <taxon>Echinostomatoidea</taxon>
        <taxon>Fasciolidae</taxon>
        <taxon>Fasciola</taxon>
    </lineage>
</organism>
<keyword evidence="8" id="KW-0808">Transferase</keyword>
<dbReference type="PROSITE" id="PS50174">
    <property type="entry name" value="G_PATCH"/>
    <property type="match status" value="1"/>
</dbReference>
<keyword evidence="13" id="KW-1185">Reference proteome</keyword>
<feature type="domain" description="RrmJ-type SAM-dependent 2'-O-MTase" evidence="11">
    <location>
        <begin position="187"/>
        <end position="426"/>
    </location>
</feature>
<dbReference type="InterPro" id="IPR000467">
    <property type="entry name" value="G_patch_dom"/>
</dbReference>
<dbReference type="SMART" id="SM00456">
    <property type="entry name" value="WW"/>
    <property type="match status" value="1"/>
</dbReference>
<evidence type="ECO:0000259" key="10">
    <source>
        <dbReference type="PROSITE" id="PS50174"/>
    </source>
</evidence>
<dbReference type="AlphaFoldDB" id="A0A4E0RHW1"/>
<keyword evidence="8" id="KW-0539">Nucleus</keyword>
<comment type="subcellular location">
    <subcellularLocation>
        <location evidence="8">Nucleus</location>
    </subcellularLocation>
</comment>
<dbReference type="InterPro" id="IPR001202">
    <property type="entry name" value="WW_dom"/>
</dbReference>
<comment type="function">
    <text evidence="8">S-adenosyl-L-methionine-dependent methyltransferase that mediates RNA cap1 2'-O-ribose methylation to the 5'-cap structure of RNAs. Methylates the ribose of the first nucleotide of a m(7)GpppG-capped mRNA to produce m(7)GpppNmp (cap1).</text>
</comment>